<evidence type="ECO:0000313" key="4">
    <source>
        <dbReference type="EMBL" id="KAK3606769.1"/>
    </source>
</evidence>
<name>A0AAE0TBG2_9BIVA</name>
<dbReference type="Gene3D" id="3.40.50.620">
    <property type="entry name" value="HUPs"/>
    <property type="match status" value="1"/>
</dbReference>
<evidence type="ECO:0000256" key="1">
    <source>
        <dbReference type="ARBA" id="ARBA00022679"/>
    </source>
</evidence>
<dbReference type="GO" id="GO:0033786">
    <property type="term" value="F:heptose-1-phosphate adenylyltransferase activity"/>
    <property type="evidence" value="ECO:0007669"/>
    <property type="project" value="TreeGrafter"/>
</dbReference>
<dbReference type="Pfam" id="PF00294">
    <property type="entry name" value="PfkB"/>
    <property type="match status" value="1"/>
</dbReference>
<dbReference type="AlphaFoldDB" id="A0AAE0TBG2"/>
<gene>
    <name evidence="4" type="ORF">CHS0354_018363</name>
</gene>
<reference evidence="4" key="3">
    <citation type="submission" date="2023-05" db="EMBL/GenBank/DDBJ databases">
        <authorList>
            <person name="Smith C.H."/>
        </authorList>
    </citation>
    <scope>NUCLEOTIDE SEQUENCE</scope>
    <source>
        <strain evidence="4">CHS0354</strain>
        <tissue evidence="4">Mantle</tissue>
    </source>
</reference>
<proteinExistence type="predicted"/>
<dbReference type="GO" id="GO:0005829">
    <property type="term" value="C:cytosol"/>
    <property type="evidence" value="ECO:0007669"/>
    <property type="project" value="TreeGrafter"/>
</dbReference>
<reference evidence="4" key="2">
    <citation type="journal article" date="2021" name="Genome Biol. Evol.">
        <title>Developing a high-quality reference genome for a parasitic bivalve with doubly uniparental inheritance (Bivalvia: Unionida).</title>
        <authorList>
            <person name="Smith C.H."/>
        </authorList>
    </citation>
    <scope>NUCLEOTIDE SEQUENCE</scope>
    <source>
        <strain evidence="4">CHS0354</strain>
        <tissue evidence="4">Mantle</tissue>
    </source>
</reference>
<comment type="caution">
    <text evidence="4">The sequence shown here is derived from an EMBL/GenBank/DDBJ whole genome shotgun (WGS) entry which is preliminary data.</text>
</comment>
<reference evidence="4" key="1">
    <citation type="journal article" date="2021" name="Genome Biol. Evol.">
        <title>A High-Quality Reference Genome for a Parasitic Bivalve with Doubly Uniparental Inheritance (Bivalvia: Unionida).</title>
        <authorList>
            <person name="Smith C.H."/>
        </authorList>
    </citation>
    <scope>NUCLEOTIDE SEQUENCE</scope>
    <source>
        <strain evidence="4">CHS0354</strain>
    </source>
</reference>
<dbReference type="CDD" id="cd01172">
    <property type="entry name" value="RfaE_like"/>
    <property type="match status" value="1"/>
</dbReference>
<sequence>MTTPTGRKLLTVLNRLTGQKVAVFGDIMLDQYTWGDVSRISPEAPIPVVNVTQTEYRNGGAASAACNLAALGCDTDLYGIAGTDPHADTLTAGLQTYRVCTDQILYRDYFPTIVKNRVLTHRQQLLRIDYERSTELTSKDEADVIRAFEAKISQYRAVLLSDYRKGFLTPGLTRAVIEICRAHNVPVVVDPGRGVPPETYAGATALKPNRSEASHITGKIIDSPDDALEAAAKIVSLANADFITLSLDKDGVLLYHKNGGHTFYSAQQHEVYDVTGAGDTFAAVLTAFLADGFPAEVSSCLANIAAGESVTHMGRHPAGTQEYFSGNQDVSPEDIRDARAHYRFPLPLVFISDTFDNPSAGFINAVSRFEGDLTVAVTTDEAIYRASGAYPKINQELRLRLLSGFDFISWLVLTDDADPSGLIRMLRPDTVIMRQQSGAPGKELADALNEVQAKVEYID</sequence>
<keyword evidence="1" id="KW-0808">Transferase</keyword>
<evidence type="ECO:0000259" key="3">
    <source>
        <dbReference type="Pfam" id="PF00294"/>
    </source>
</evidence>
<protein>
    <recommendedName>
        <fullName evidence="3">Carbohydrate kinase PfkB domain-containing protein</fullName>
    </recommendedName>
</protein>
<dbReference type="Gene3D" id="3.40.1190.20">
    <property type="match status" value="1"/>
</dbReference>
<dbReference type="PANTHER" id="PTHR46969:SF1">
    <property type="entry name" value="BIFUNCTIONAL PROTEIN HLDE"/>
    <property type="match status" value="1"/>
</dbReference>
<dbReference type="InterPro" id="IPR029056">
    <property type="entry name" value="Ribokinase-like"/>
</dbReference>
<evidence type="ECO:0000313" key="5">
    <source>
        <dbReference type="Proteomes" id="UP001195483"/>
    </source>
</evidence>
<dbReference type="Proteomes" id="UP001195483">
    <property type="component" value="Unassembled WGS sequence"/>
</dbReference>
<dbReference type="GO" id="GO:0033785">
    <property type="term" value="F:heptose 7-phosphate kinase activity"/>
    <property type="evidence" value="ECO:0007669"/>
    <property type="project" value="TreeGrafter"/>
</dbReference>
<dbReference type="SUPFAM" id="SSF53613">
    <property type="entry name" value="Ribokinase-like"/>
    <property type="match status" value="1"/>
</dbReference>
<dbReference type="EMBL" id="JAEAOA010001141">
    <property type="protein sequence ID" value="KAK3606769.1"/>
    <property type="molecule type" value="Genomic_DNA"/>
</dbReference>
<dbReference type="InterPro" id="IPR011913">
    <property type="entry name" value="RfaE_dom_I"/>
</dbReference>
<organism evidence="4 5">
    <name type="scientific">Potamilus streckersoni</name>
    <dbReference type="NCBI Taxonomy" id="2493646"/>
    <lineage>
        <taxon>Eukaryota</taxon>
        <taxon>Metazoa</taxon>
        <taxon>Spiralia</taxon>
        <taxon>Lophotrochozoa</taxon>
        <taxon>Mollusca</taxon>
        <taxon>Bivalvia</taxon>
        <taxon>Autobranchia</taxon>
        <taxon>Heteroconchia</taxon>
        <taxon>Palaeoheterodonta</taxon>
        <taxon>Unionida</taxon>
        <taxon>Unionoidea</taxon>
        <taxon>Unionidae</taxon>
        <taxon>Ambleminae</taxon>
        <taxon>Lampsilini</taxon>
        <taxon>Potamilus</taxon>
    </lineage>
</organism>
<accession>A0AAE0TBG2</accession>
<dbReference type="InterPro" id="IPR011611">
    <property type="entry name" value="PfkB_dom"/>
</dbReference>
<dbReference type="InterPro" id="IPR014729">
    <property type="entry name" value="Rossmann-like_a/b/a_fold"/>
</dbReference>
<dbReference type="PANTHER" id="PTHR46969">
    <property type="entry name" value="BIFUNCTIONAL PROTEIN HLDE"/>
    <property type="match status" value="1"/>
</dbReference>
<keyword evidence="5" id="KW-1185">Reference proteome</keyword>
<feature type="domain" description="Carbohydrate kinase PfkB" evidence="3">
    <location>
        <begin position="19"/>
        <end position="314"/>
    </location>
</feature>
<keyword evidence="2" id="KW-0418">Kinase</keyword>
<dbReference type="GO" id="GO:0016773">
    <property type="term" value="F:phosphotransferase activity, alcohol group as acceptor"/>
    <property type="evidence" value="ECO:0007669"/>
    <property type="project" value="InterPro"/>
</dbReference>
<evidence type="ECO:0000256" key="2">
    <source>
        <dbReference type="ARBA" id="ARBA00022777"/>
    </source>
</evidence>